<reference evidence="3" key="1">
    <citation type="journal article" date="2019" name="Int. J. Syst. Evol. Microbiol.">
        <title>The Global Catalogue of Microorganisms (GCM) 10K type strain sequencing project: providing services to taxonomists for standard genome sequencing and annotation.</title>
        <authorList>
            <consortium name="The Broad Institute Genomics Platform"/>
            <consortium name="The Broad Institute Genome Sequencing Center for Infectious Disease"/>
            <person name="Wu L."/>
            <person name="Ma J."/>
        </authorList>
    </citation>
    <scope>NUCLEOTIDE SEQUENCE [LARGE SCALE GENOMIC DNA]</scope>
    <source>
        <strain evidence="3">FCH27</strain>
    </source>
</reference>
<keyword evidence="3" id="KW-1185">Reference proteome</keyword>
<dbReference type="EMBL" id="JBHTCH010000001">
    <property type="protein sequence ID" value="MFC7359097.1"/>
    <property type="molecule type" value="Genomic_DNA"/>
</dbReference>
<name>A0ABW2MZ03_9ACTN</name>
<dbReference type="Proteomes" id="UP001596524">
    <property type="component" value="Unassembled WGS sequence"/>
</dbReference>
<comment type="caution">
    <text evidence="2">The sequence shown here is derived from an EMBL/GenBank/DDBJ whole genome shotgun (WGS) entry which is preliminary data.</text>
</comment>
<evidence type="ECO:0000313" key="3">
    <source>
        <dbReference type="Proteomes" id="UP001596524"/>
    </source>
</evidence>
<dbReference type="RefSeq" id="WP_255890124.1">
    <property type="nucleotide sequence ID" value="NZ_JAFMZM010000003.1"/>
</dbReference>
<proteinExistence type="predicted"/>
<sequence>MGYTVETTGRVRLPRDREDAAFQALRVTMADRDGWFDPDDAQGPVTTFADLASFASTSVTRDGDWLVLATDDEGDPKWSEQATAFYAELANWVSEGTVVFSGEDGGEWGYTYAADGLTQSGINGWDGSSEPFGDPVEEEPPAERPAERPKRQGWFRRR</sequence>
<feature type="compositionally biased region" description="Basic and acidic residues" evidence="1">
    <location>
        <begin position="141"/>
        <end position="150"/>
    </location>
</feature>
<protein>
    <submittedName>
        <fullName evidence="2">Uncharacterized protein</fullName>
    </submittedName>
</protein>
<evidence type="ECO:0000313" key="2">
    <source>
        <dbReference type="EMBL" id="MFC7359097.1"/>
    </source>
</evidence>
<gene>
    <name evidence="2" type="ORF">ACFQO6_02365</name>
</gene>
<accession>A0ABW2MZ03</accession>
<organism evidence="2 3">
    <name type="scientific">Nocardioides astragali</name>
    <dbReference type="NCBI Taxonomy" id="1776736"/>
    <lineage>
        <taxon>Bacteria</taxon>
        <taxon>Bacillati</taxon>
        <taxon>Actinomycetota</taxon>
        <taxon>Actinomycetes</taxon>
        <taxon>Propionibacteriales</taxon>
        <taxon>Nocardioidaceae</taxon>
        <taxon>Nocardioides</taxon>
    </lineage>
</organism>
<evidence type="ECO:0000256" key="1">
    <source>
        <dbReference type="SAM" id="MobiDB-lite"/>
    </source>
</evidence>
<feature type="region of interest" description="Disordered" evidence="1">
    <location>
        <begin position="119"/>
        <end position="158"/>
    </location>
</feature>